<dbReference type="InterPro" id="IPR020843">
    <property type="entry name" value="ER"/>
</dbReference>
<keyword evidence="3" id="KW-1185">Reference proteome</keyword>
<protein>
    <submittedName>
        <fullName evidence="2">NADPH:quinone oxidoreductase family protein</fullName>
    </submittedName>
</protein>
<evidence type="ECO:0000313" key="3">
    <source>
        <dbReference type="Proteomes" id="UP000756530"/>
    </source>
</evidence>
<dbReference type="EMBL" id="JAHUZE010000002">
    <property type="protein sequence ID" value="MBV7378661.1"/>
    <property type="molecule type" value="Genomic_DNA"/>
</dbReference>
<reference evidence="2 3" key="1">
    <citation type="submission" date="2021-05" db="EMBL/GenBank/DDBJ databases">
        <title>Culturable bacteria isolated from Daya Bay.</title>
        <authorList>
            <person name="Zheng W."/>
            <person name="Yu S."/>
            <person name="Huang Y."/>
        </authorList>
    </citation>
    <scope>NUCLEOTIDE SEQUENCE [LARGE SCALE GENOMIC DNA]</scope>
    <source>
        <strain evidence="2 3">DP4N28-5</strain>
    </source>
</reference>
<dbReference type="InterPro" id="IPR051397">
    <property type="entry name" value="Zn-ADH-like_protein"/>
</dbReference>
<dbReference type="Pfam" id="PF00107">
    <property type="entry name" value="ADH_zinc_N"/>
    <property type="match status" value="1"/>
</dbReference>
<dbReference type="InterPro" id="IPR013154">
    <property type="entry name" value="ADH-like_N"/>
</dbReference>
<evidence type="ECO:0000313" key="2">
    <source>
        <dbReference type="EMBL" id="MBV7378661.1"/>
    </source>
</evidence>
<accession>A0ABS6T254</accession>
<evidence type="ECO:0000259" key="1">
    <source>
        <dbReference type="SMART" id="SM00829"/>
    </source>
</evidence>
<dbReference type="Pfam" id="PF08240">
    <property type="entry name" value="ADH_N"/>
    <property type="match status" value="1"/>
</dbReference>
<organism evidence="2 3">
    <name type="scientific">Maritimibacter dapengensis</name>
    <dbReference type="NCBI Taxonomy" id="2836868"/>
    <lineage>
        <taxon>Bacteria</taxon>
        <taxon>Pseudomonadati</taxon>
        <taxon>Pseudomonadota</taxon>
        <taxon>Alphaproteobacteria</taxon>
        <taxon>Rhodobacterales</taxon>
        <taxon>Roseobacteraceae</taxon>
        <taxon>Maritimibacter</taxon>
    </lineage>
</organism>
<proteinExistence type="predicted"/>
<feature type="domain" description="Enoyl reductase (ER)" evidence="1">
    <location>
        <begin position="8"/>
        <end position="316"/>
    </location>
</feature>
<sequence length="319" mass="33772">MKAYQILSFDEPPSLTEVEKPTPGEGEILLEIAACGLNFGDLLMAKGQYQEKPPLPFTLGMEVAGTVVETGANVDDLPPGTRVLVGGGSGLAEFGVFPAAKALPIPDDMPFTDAAAFQVAYGTSHVGLEHRLKLQAGENLLVLGAAGGVGLTAIEIGKLMGATVIACARGKDKLAICESVGADHLIDSESDDIREAVKALGGADAVYDPVGGDQFKAAMRACNPEARLLVVGFASGDIPQIPANHLLVKNLNVMGYYWGGYNVFRPEVIRDSMRRLVGWYEDGKLKPHVSHALPLEQAAEAYELLRSRKSTGKVVVTMT</sequence>
<dbReference type="RefSeq" id="WP_218391849.1">
    <property type="nucleotide sequence ID" value="NZ_JAHUZE010000002.1"/>
</dbReference>
<gene>
    <name evidence="2" type="ORF">KJP28_06955</name>
</gene>
<dbReference type="SMART" id="SM00829">
    <property type="entry name" value="PKS_ER"/>
    <property type="match status" value="1"/>
</dbReference>
<dbReference type="PANTHER" id="PTHR43677">
    <property type="entry name" value="SHORT-CHAIN DEHYDROGENASE/REDUCTASE"/>
    <property type="match status" value="1"/>
</dbReference>
<name>A0ABS6T254_9RHOB</name>
<dbReference type="CDD" id="cd08241">
    <property type="entry name" value="QOR1"/>
    <property type="match status" value="1"/>
</dbReference>
<dbReference type="PANTHER" id="PTHR43677:SF4">
    <property type="entry name" value="QUINONE OXIDOREDUCTASE-LIKE PROTEIN 2"/>
    <property type="match status" value="1"/>
</dbReference>
<dbReference type="Proteomes" id="UP000756530">
    <property type="component" value="Unassembled WGS sequence"/>
</dbReference>
<dbReference type="InterPro" id="IPR013149">
    <property type="entry name" value="ADH-like_C"/>
</dbReference>
<comment type="caution">
    <text evidence="2">The sequence shown here is derived from an EMBL/GenBank/DDBJ whole genome shotgun (WGS) entry which is preliminary data.</text>
</comment>